<dbReference type="InterPro" id="IPR053151">
    <property type="entry name" value="RNase_H-like"/>
</dbReference>
<dbReference type="OrthoDB" id="1270183at2759"/>
<keyword evidence="1" id="KW-0472">Membrane</keyword>
<evidence type="ECO:0000313" key="2">
    <source>
        <dbReference type="EMBL" id="KAG5572174.1"/>
    </source>
</evidence>
<keyword evidence="1" id="KW-0812">Transmembrane</keyword>
<name>A0A9J5WB52_SOLCO</name>
<reference evidence="2 3" key="1">
    <citation type="submission" date="2020-09" db="EMBL/GenBank/DDBJ databases">
        <title>De no assembly of potato wild relative species, Solanum commersonii.</title>
        <authorList>
            <person name="Cho K."/>
        </authorList>
    </citation>
    <scope>NUCLEOTIDE SEQUENCE [LARGE SCALE GENOMIC DNA]</scope>
    <source>
        <strain evidence="2">LZ3.2</strain>
        <tissue evidence="2">Leaf</tissue>
    </source>
</reference>
<organism evidence="2 3">
    <name type="scientific">Solanum commersonii</name>
    <name type="common">Commerson's wild potato</name>
    <name type="synonym">Commerson's nightshade</name>
    <dbReference type="NCBI Taxonomy" id="4109"/>
    <lineage>
        <taxon>Eukaryota</taxon>
        <taxon>Viridiplantae</taxon>
        <taxon>Streptophyta</taxon>
        <taxon>Embryophyta</taxon>
        <taxon>Tracheophyta</taxon>
        <taxon>Spermatophyta</taxon>
        <taxon>Magnoliopsida</taxon>
        <taxon>eudicotyledons</taxon>
        <taxon>Gunneridae</taxon>
        <taxon>Pentapetalae</taxon>
        <taxon>asterids</taxon>
        <taxon>lamiids</taxon>
        <taxon>Solanales</taxon>
        <taxon>Solanaceae</taxon>
        <taxon>Solanoideae</taxon>
        <taxon>Solaneae</taxon>
        <taxon>Solanum</taxon>
    </lineage>
</organism>
<dbReference type="EMBL" id="JACXVP010000012">
    <property type="protein sequence ID" value="KAG5572174.1"/>
    <property type="molecule type" value="Genomic_DNA"/>
</dbReference>
<accession>A0A9J5WB52</accession>
<feature type="transmembrane region" description="Helical" evidence="1">
    <location>
        <begin position="215"/>
        <end position="240"/>
    </location>
</feature>
<gene>
    <name evidence="2" type="ORF">H5410_061940</name>
</gene>
<dbReference type="AlphaFoldDB" id="A0A9J5WB52"/>
<sequence length="289" mass="32968">MIETCQHETKIRIIKWNRPPNNIHKLNTDGRERILRDSNGNKVYAFTIPLGIGTNYQAETQATTHGIYWFVQHGYERIIFVHLLPPADPTHDPEIEYQHPRFIRKNPNSQKDSLSRQFLLTKYCQRANPVEKKGILGRVLVAKYMMRNKAQMEADNTGFQMRTLGNSITMRFFLIHLPWNLSNKNKTRTSSTISVGTNTSLSSSLPMRRLALLELALLAIPIASDLGWTILIIFLSMVILPITFGDFLQPARCPAKYGGKQSNIARVKFMILKDLNHIVITGFALYSSA</sequence>
<protein>
    <submittedName>
        <fullName evidence="2">Uncharacterized protein</fullName>
    </submittedName>
</protein>
<proteinExistence type="predicted"/>
<keyword evidence="3" id="KW-1185">Reference proteome</keyword>
<evidence type="ECO:0000313" key="3">
    <source>
        <dbReference type="Proteomes" id="UP000824120"/>
    </source>
</evidence>
<dbReference type="PANTHER" id="PTHR47723">
    <property type="entry name" value="OS05G0353850 PROTEIN"/>
    <property type="match status" value="1"/>
</dbReference>
<keyword evidence="1" id="KW-1133">Transmembrane helix</keyword>
<dbReference type="Proteomes" id="UP000824120">
    <property type="component" value="Chromosome 12"/>
</dbReference>
<comment type="caution">
    <text evidence="2">The sequence shown here is derived from an EMBL/GenBank/DDBJ whole genome shotgun (WGS) entry which is preliminary data.</text>
</comment>
<dbReference type="PANTHER" id="PTHR47723:SF7">
    <property type="entry name" value="RNASE H FAMILY PROTEIN"/>
    <property type="match status" value="1"/>
</dbReference>
<evidence type="ECO:0000256" key="1">
    <source>
        <dbReference type="SAM" id="Phobius"/>
    </source>
</evidence>